<organism evidence="2 3">
    <name type="scientific">Paramagnetospirillum caucaseum</name>
    <dbReference type="NCBI Taxonomy" id="1244869"/>
    <lineage>
        <taxon>Bacteria</taxon>
        <taxon>Pseudomonadati</taxon>
        <taxon>Pseudomonadota</taxon>
        <taxon>Alphaproteobacteria</taxon>
        <taxon>Rhodospirillales</taxon>
        <taxon>Magnetospirillaceae</taxon>
        <taxon>Paramagnetospirillum</taxon>
    </lineage>
</organism>
<dbReference type="RefSeq" id="WP_008622260.1">
    <property type="nucleotide sequence ID" value="NZ_AONQ01000122.1"/>
</dbReference>
<evidence type="ECO:0000256" key="1">
    <source>
        <dbReference type="SAM" id="Phobius"/>
    </source>
</evidence>
<sequence>MLVIVAAEVFLGVPVLVRLPGVPGLLVAVVVPGAVLVPVRMAVLVQVVVGMGVGVGVAVAHVAVGMGVGVDMAVLVGVGVLVLVPAGFVVMVAAVHLPLPEL</sequence>
<dbReference type="Proteomes" id="UP000011744">
    <property type="component" value="Unassembled WGS sequence"/>
</dbReference>
<reference evidence="2 3" key="1">
    <citation type="journal article" date="2014" name="Genome Announc.">
        <title>Draft Genome Sequence of Magnetospirillum sp. Strain SO-1, a Freshwater Magnetotactic Bacterium Isolated from the Ol'khovka River, Russia.</title>
        <authorList>
            <person name="Grouzdev D.S."/>
            <person name="Dziuba M.V."/>
            <person name="Sukhacheva M.S."/>
            <person name="Mardanov A.V."/>
            <person name="Beletskiy A.V."/>
            <person name="Kuznetsov B.B."/>
            <person name="Skryabin K.G."/>
        </authorList>
    </citation>
    <scope>NUCLEOTIDE SEQUENCE [LARGE SCALE GENOMIC DNA]</scope>
    <source>
        <strain evidence="2 3">SO-1</strain>
    </source>
</reference>
<protein>
    <submittedName>
        <fullName evidence="2">Uncharacterized protein</fullName>
    </submittedName>
</protein>
<evidence type="ECO:0000313" key="2">
    <source>
        <dbReference type="EMBL" id="EME67652.1"/>
    </source>
</evidence>
<feature type="transmembrane region" description="Helical" evidence="1">
    <location>
        <begin position="15"/>
        <end position="37"/>
    </location>
</feature>
<keyword evidence="3" id="KW-1185">Reference proteome</keyword>
<name>M2ZK30_9PROT</name>
<comment type="caution">
    <text evidence="2">The sequence shown here is derived from an EMBL/GenBank/DDBJ whole genome shotgun (WGS) entry which is preliminary data.</text>
</comment>
<dbReference type="AlphaFoldDB" id="M2ZK30"/>
<keyword evidence="1" id="KW-0812">Transmembrane</keyword>
<feature type="transmembrane region" description="Helical" evidence="1">
    <location>
        <begin position="44"/>
        <end position="66"/>
    </location>
</feature>
<evidence type="ECO:0000313" key="3">
    <source>
        <dbReference type="Proteomes" id="UP000011744"/>
    </source>
</evidence>
<proteinExistence type="predicted"/>
<keyword evidence="1" id="KW-1133">Transmembrane helix</keyword>
<dbReference type="EMBL" id="AONQ01000122">
    <property type="protein sequence ID" value="EME67652.1"/>
    <property type="molecule type" value="Genomic_DNA"/>
</dbReference>
<feature type="transmembrane region" description="Helical" evidence="1">
    <location>
        <begin position="72"/>
        <end position="97"/>
    </location>
</feature>
<keyword evidence="1" id="KW-0472">Membrane</keyword>
<accession>M2ZK30</accession>
<gene>
    <name evidence="2" type="ORF">H261_22438</name>
</gene>